<dbReference type="SUPFAM" id="SSF56954">
    <property type="entry name" value="Outer membrane efflux proteins (OEP)"/>
    <property type="match status" value="1"/>
</dbReference>
<dbReference type="EMBL" id="CP036262">
    <property type="protein sequence ID" value="QDS95656.1"/>
    <property type="molecule type" value="Genomic_DNA"/>
</dbReference>
<protein>
    <recommendedName>
        <fullName evidence="4">Outer membrane efflux protein</fullName>
    </recommendedName>
</protein>
<feature type="signal peptide" evidence="1">
    <location>
        <begin position="1"/>
        <end position="26"/>
    </location>
</feature>
<keyword evidence="1" id="KW-0732">Signal</keyword>
<dbReference type="KEGG" id="rml:FF011L_44540"/>
<keyword evidence="3" id="KW-1185">Reference proteome</keyword>
<evidence type="ECO:0000256" key="1">
    <source>
        <dbReference type="SAM" id="SignalP"/>
    </source>
</evidence>
<sequence precursor="true">MFSSKSYLVLTILGLAAFLVSTTISAQTSTEESDSRIRDLLIEKRDVLERHLTYVESQFGMGELQSLDVLDAKLKLLDAELALADSAADRIKIFKDRLDVHRAMESQTMELYTLGNVTYGENIEAVVHRIDAAIDLSRATGDD</sequence>
<evidence type="ECO:0000313" key="3">
    <source>
        <dbReference type="Proteomes" id="UP000320672"/>
    </source>
</evidence>
<dbReference type="RefSeq" id="WP_145353919.1">
    <property type="nucleotide sequence ID" value="NZ_CP036262.1"/>
</dbReference>
<name>A0A517ML88_9BACT</name>
<evidence type="ECO:0000313" key="2">
    <source>
        <dbReference type="EMBL" id="QDS95656.1"/>
    </source>
</evidence>
<reference evidence="2 3" key="1">
    <citation type="submission" date="2019-02" db="EMBL/GenBank/DDBJ databases">
        <title>Deep-cultivation of Planctomycetes and their phenomic and genomic characterization uncovers novel biology.</title>
        <authorList>
            <person name="Wiegand S."/>
            <person name="Jogler M."/>
            <person name="Boedeker C."/>
            <person name="Pinto D."/>
            <person name="Vollmers J."/>
            <person name="Rivas-Marin E."/>
            <person name="Kohn T."/>
            <person name="Peeters S.H."/>
            <person name="Heuer A."/>
            <person name="Rast P."/>
            <person name="Oberbeckmann S."/>
            <person name="Bunk B."/>
            <person name="Jeske O."/>
            <person name="Meyerdierks A."/>
            <person name="Storesund J.E."/>
            <person name="Kallscheuer N."/>
            <person name="Luecker S."/>
            <person name="Lage O.M."/>
            <person name="Pohl T."/>
            <person name="Merkel B.J."/>
            <person name="Hornburger P."/>
            <person name="Mueller R.-W."/>
            <person name="Bruemmer F."/>
            <person name="Labrenz M."/>
            <person name="Spormann A.M."/>
            <person name="Op den Camp H."/>
            <person name="Overmann J."/>
            <person name="Amann R."/>
            <person name="Jetten M.S.M."/>
            <person name="Mascher T."/>
            <person name="Medema M.H."/>
            <person name="Devos D.P."/>
            <person name="Kaster A.-K."/>
            <person name="Ovreas L."/>
            <person name="Rohde M."/>
            <person name="Galperin M.Y."/>
            <person name="Jogler C."/>
        </authorList>
    </citation>
    <scope>NUCLEOTIDE SEQUENCE [LARGE SCALE GENOMIC DNA]</scope>
    <source>
        <strain evidence="2 3">FF011L</strain>
    </source>
</reference>
<accession>A0A517ML88</accession>
<dbReference type="AlphaFoldDB" id="A0A517ML88"/>
<dbReference type="Proteomes" id="UP000320672">
    <property type="component" value="Chromosome"/>
</dbReference>
<evidence type="ECO:0008006" key="4">
    <source>
        <dbReference type="Google" id="ProtNLM"/>
    </source>
</evidence>
<gene>
    <name evidence="2" type="ORF">FF011L_44540</name>
</gene>
<feature type="chain" id="PRO_5022197000" description="Outer membrane efflux protein" evidence="1">
    <location>
        <begin position="27"/>
        <end position="143"/>
    </location>
</feature>
<proteinExistence type="predicted"/>
<organism evidence="2 3">
    <name type="scientific">Roseimaritima multifibrata</name>
    <dbReference type="NCBI Taxonomy" id="1930274"/>
    <lineage>
        <taxon>Bacteria</taxon>
        <taxon>Pseudomonadati</taxon>
        <taxon>Planctomycetota</taxon>
        <taxon>Planctomycetia</taxon>
        <taxon>Pirellulales</taxon>
        <taxon>Pirellulaceae</taxon>
        <taxon>Roseimaritima</taxon>
    </lineage>
</organism>